<keyword evidence="2" id="KW-1133">Transmembrane helix</keyword>
<accession>A0A2R6NK57</accession>
<feature type="transmembrane region" description="Helical" evidence="2">
    <location>
        <begin position="52"/>
        <end position="70"/>
    </location>
</feature>
<dbReference type="EMBL" id="MLYV02001139">
    <property type="protein sequence ID" value="PSR72706.1"/>
    <property type="molecule type" value="Genomic_DNA"/>
</dbReference>
<dbReference type="InterPro" id="IPR036869">
    <property type="entry name" value="J_dom_sf"/>
</dbReference>
<dbReference type="PANTHER" id="PTHR44360:SF1">
    <property type="entry name" value="DNAJ HOMOLOG SUBFAMILY B MEMBER 9"/>
    <property type="match status" value="1"/>
</dbReference>
<comment type="caution">
    <text evidence="4">The sequence shown here is derived from an EMBL/GenBank/DDBJ whole genome shotgun (WGS) entry which is preliminary data.</text>
</comment>
<evidence type="ECO:0000259" key="3">
    <source>
        <dbReference type="PROSITE" id="PS50076"/>
    </source>
</evidence>
<dbReference type="InterPro" id="IPR001623">
    <property type="entry name" value="DnaJ_domain"/>
</dbReference>
<dbReference type="CDD" id="cd06257">
    <property type="entry name" value="DnaJ"/>
    <property type="match status" value="1"/>
</dbReference>
<keyword evidence="2" id="KW-0472">Membrane</keyword>
<feature type="transmembrane region" description="Helical" evidence="2">
    <location>
        <begin position="12"/>
        <end position="31"/>
    </location>
</feature>
<dbReference type="GO" id="GO:0051787">
    <property type="term" value="F:misfolded protein binding"/>
    <property type="evidence" value="ECO:0007669"/>
    <property type="project" value="TreeGrafter"/>
</dbReference>
<dbReference type="AlphaFoldDB" id="A0A2R6NK57"/>
<dbReference type="Gene3D" id="1.10.287.110">
    <property type="entry name" value="DnaJ domain"/>
    <property type="match status" value="1"/>
</dbReference>
<reference evidence="4 5" key="1">
    <citation type="submission" date="2018-02" db="EMBL/GenBank/DDBJ databases">
        <title>Genome sequence of the basidiomycete white-rot fungus Phlebia centrifuga.</title>
        <authorList>
            <person name="Granchi Z."/>
            <person name="Peng M."/>
            <person name="de Vries R.P."/>
            <person name="Hilden K."/>
            <person name="Makela M.R."/>
            <person name="Grigoriev I."/>
            <person name="Riley R."/>
        </authorList>
    </citation>
    <scope>NUCLEOTIDE SEQUENCE [LARGE SCALE GENOMIC DNA]</scope>
    <source>
        <strain evidence="4 5">FBCC195</strain>
    </source>
</reference>
<sequence>MYRLIASFLGWRFIPDLLAGQLIIYLHLFYARVLGGHPPAPNTLEYIKHRRYLYALVVFSYAVYTFYHAATSIGPNYYELLGVEPTADEGALKAGFRAFARKYHPDRAGPQAESLFMEVRDAYEALKDPVTRFAYDRQAL</sequence>
<keyword evidence="1" id="KW-0143">Chaperone</keyword>
<dbReference type="InterPro" id="IPR051948">
    <property type="entry name" value="Hsp70_co-chaperone_J-domain"/>
</dbReference>
<gene>
    <name evidence="4" type="ORF">PHLCEN_2v11401</name>
</gene>
<name>A0A2R6NK57_9APHY</name>
<dbReference type="GO" id="GO:0036503">
    <property type="term" value="P:ERAD pathway"/>
    <property type="evidence" value="ECO:0007669"/>
    <property type="project" value="TreeGrafter"/>
</dbReference>
<evidence type="ECO:0000313" key="5">
    <source>
        <dbReference type="Proteomes" id="UP000186601"/>
    </source>
</evidence>
<dbReference type="PANTHER" id="PTHR44360">
    <property type="entry name" value="DNAJ HOMOLOG SUBFAMILY B MEMBER 9"/>
    <property type="match status" value="1"/>
</dbReference>
<evidence type="ECO:0000256" key="1">
    <source>
        <dbReference type="ARBA" id="ARBA00023186"/>
    </source>
</evidence>
<dbReference type="PROSITE" id="PS50076">
    <property type="entry name" value="DNAJ_2"/>
    <property type="match status" value="1"/>
</dbReference>
<dbReference type="GO" id="GO:0051087">
    <property type="term" value="F:protein-folding chaperone binding"/>
    <property type="evidence" value="ECO:0007669"/>
    <property type="project" value="TreeGrafter"/>
</dbReference>
<dbReference type="GO" id="GO:0005783">
    <property type="term" value="C:endoplasmic reticulum"/>
    <property type="evidence" value="ECO:0007669"/>
    <property type="project" value="TreeGrafter"/>
</dbReference>
<keyword evidence="2" id="KW-0812">Transmembrane</keyword>
<dbReference type="STRING" id="98765.A0A2R6NK57"/>
<organism evidence="4 5">
    <name type="scientific">Hermanssonia centrifuga</name>
    <dbReference type="NCBI Taxonomy" id="98765"/>
    <lineage>
        <taxon>Eukaryota</taxon>
        <taxon>Fungi</taxon>
        <taxon>Dikarya</taxon>
        <taxon>Basidiomycota</taxon>
        <taxon>Agaricomycotina</taxon>
        <taxon>Agaricomycetes</taxon>
        <taxon>Polyporales</taxon>
        <taxon>Meruliaceae</taxon>
        <taxon>Hermanssonia</taxon>
    </lineage>
</organism>
<dbReference type="Pfam" id="PF00226">
    <property type="entry name" value="DnaJ"/>
    <property type="match status" value="1"/>
</dbReference>
<dbReference type="Proteomes" id="UP000186601">
    <property type="component" value="Unassembled WGS sequence"/>
</dbReference>
<evidence type="ECO:0000313" key="4">
    <source>
        <dbReference type="EMBL" id="PSR72706.1"/>
    </source>
</evidence>
<keyword evidence="5" id="KW-1185">Reference proteome</keyword>
<dbReference type="SUPFAM" id="SSF46565">
    <property type="entry name" value="Chaperone J-domain"/>
    <property type="match status" value="1"/>
</dbReference>
<dbReference type="PRINTS" id="PR00625">
    <property type="entry name" value="JDOMAIN"/>
</dbReference>
<dbReference type="SMART" id="SM00271">
    <property type="entry name" value="DnaJ"/>
    <property type="match status" value="1"/>
</dbReference>
<feature type="domain" description="J" evidence="3">
    <location>
        <begin position="76"/>
        <end position="139"/>
    </location>
</feature>
<dbReference type="OrthoDB" id="10250354at2759"/>
<evidence type="ECO:0000256" key="2">
    <source>
        <dbReference type="SAM" id="Phobius"/>
    </source>
</evidence>
<protein>
    <recommendedName>
        <fullName evidence="3">J domain-containing protein</fullName>
    </recommendedName>
</protein>
<proteinExistence type="predicted"/>